<keyword evidence="3" id="KW-1185">Reference proteome</keyword>
<feature type="compositionally biased region" description="Pro residues" evidence="1">
    <location>
        <begin position="295"/>
        <end position="305"/>
    </location>
</feature>
<feature type="compositionally biased region" description="Acidic residues" evidence="1">
    <location>
        <begin position="513"/>
        <end position="528"/>
    </location>
</feature>
<feature type="compositionally biased region" description="Gly residues" evidence="1">
    <location>
        <begin position="436"/>
        <end position="465"/>
    </location>
</feature>
<gene>
    <name evidence="2" type="ORF">HYPSUDRAFT_217478</name>
</gene>
<dbReference type="AlphaFoldDB" id="A0A0D2KZ67"/>
<name>A0A0D2KZ67_HYPSF</name>
<proteinExistence type="predicted"/>
<feature type="region of interest" description="Disordered" evidence="1">
    <location>
        <begin position="817"/>
        <end position="855"/>
    </location>
</feature>
<feature type="region of interest" description="Disordered" evidence="1">
    <location>
        <begin position="402"/>
        <end position="482"/>
    </location>
</feature>
<evidence type="ECO:0000256" key="1">
    <source>
        <dbReference type="SAM" id="MobiDB-lite"/>
    </source>
</evidence>
<feature type="compositionally biased region" description="Polar residues" evidence="1">
    <location>
        <begin position="315"/>
        <end position="331"/>
    </location>
</feature>
<dbReference type="OMA" id="CPRHLHM"/>
<sequence length="855" mass="93324">MSSQSPYAQSHNIAFAQLPQAYRPMAFPQEQNVASTSSAPAHIYINAPSGPSSGFPQASFQAPAHKHAHHLHSIPPREKSTRTLIIDHMLWVHGRTRFAQARAELGMTDRTGGPTSPNYVHRRRPESYEEEDEQGSEGEEVVALKARVKDPHHPDTDEEDDRLSRQDLALARSLRVRAEGLEKVVISMLERPPPIHPINEEEILTPPTSPKNTASHLSHPHRLPNGVRLRLALGTIINDLFARQAPPPPYRHTHAPTVKIAATPPDQASSVPSLTDLPDSVSMLAPVSGAFVVPRPPPSAPPLPMQSPQFADYSYTPTHQQQYSQPSTSHIHMQYQPMQQQQQQQQHSYPSPQPLQQRPRPSTRTRTLYAVGADPDTANSPPAFRCPRHLHTGCEICVEAKSPQRQTGTSNSRARGSSFGGGDRNNGNNSWKAMPGGVGPGGGGITGWQDGSGIGSGLLRPGGRGSALRRTVREGDATAGAGNTKLSKLLPRFIRLSALVAAELGREARGEEADFTESEDEEDEEPEEGAGHTAESSRASTNRGTPHGEWSGGGGRGRGGYSPRAPSPPVAPRVQTAQTRMYEYALRPSAEWYMLLAGLLTRAVLEGYLSGGWTGLQAVQCLMLVGFGINENAQVDRDRESVYEGEVEDEDDGFASLDPDELPGLVDAIKILFPNLRDHSSGKKGRAEEEYEMEMLDRLKRFYDIPASTPDCATHMEDVAWQYPAEPVERAAVRFCEAIQRWRGKPELETYKKKPEPRMGADDDPGAAPPMTIDALVHSNPTSPVMAHTAAGAQGQRRRRLKRPSIDVYFMQAAPGGAARRDEGMWAQGGAGAGNKRYRDATDDGRPDAAKRAYT</sequence>
<organism evidence="2 3">
    <name type="scientific">Hypholoma sublateritium (strain FD-334 SS-4)</name>
    <dbReference type="NCBI Taxonomy" id="945553"/>
    <lineage>
        <taxon>Eukaryota</taxon>
        <taxon>Fungi</taxon>
        <taxon>Dikarya</taxon>
        <taxon>Basidiomycota</taxon>
        <taxon>Agaricomycotina</taxon>
        <taxon>Agaricomycetes</taxon>
        <taxon>Agaricomycetidae</taxon>
        <taxon>Agaricales</taxon>
        <taxon>Agaricineae</taxon>
        <taxon>Strophariaceae</taxon>
        <taxon>Hypholoma</taxon>
    </lineage>
</organism>
<feature type="region of interest" description="Disordered" evidence="1">
    <location>
        <begin position="295"/>
        <end position="363"/>
    </location>
</feature>
<accession>A0A0D2KZ67</accession>
<dbReference type="Proteomes" id="UP000054270">
    <property type="component" value="Unassembled WGS sequence"/>
</dbReference>
<feature type="compositionally biased region" description="Acidic residues" evidence="1">
    <location>
        <begin position="128"/>
        <end position="140"/>
    </location>
</feature>
<reference evidence="3" key="1">
    <citation type="submission" date="2014-04" db="EMBL/GenBank/DDBJ databases">
        <title>Evolutionary Origins and Diversification of the Mycorrhizal Mutualists.</title>
        <authorList>
            <consortium name="DOE Joint Genome Institute"/>
            <consortium name="Mycorrhizal Genomics Consortium"/>
            <person name="Kohler A."/>
            <person name="Kuo A."/>
            <person name="Nagy L.G."/>
            <person name="Floudas D."/>
            <person name="Copeland A."/>
            <person name="Barry K.W."/>
            <person name="Cichocki N."/>
            <person name="Veneault-Fourrey C."/>
            <person name="LaButti K."/>
            <person name="Lindquist E.A."/>
            <person name="Lipzen A."/>
            <person name="Lundell T."/>
            <person name="Morin E."/>
            <person name="Murat C."/>
            <person name="Riley R."/>
            <person name="Ohm R."/>
            <person name="Sun H."/>
            <person name="Tunlid A."/>
            <person name="Henrissat B."/>
            <person name="Grigoriev I.V."/>
            <person name="Hibbett D.S."/>
            <person name="Martin F."/>
        </authorList>
    </citation>
    <scope>NUCLEOTIDE SEQUENCE [LARGE SCALE GENOMIC DNA]</scope>
    <source>
        <strain evidence="3">FD-334 SS-4</strain>
    </source>
</reference>
<evidence type="ECO:0000313" key="3">
    <source>
        <dbReference type="Proteomes" id="UP000054270"/>
    </source>
</evidence>
<feature type="compositionally biased region" description="Gly residues" evidence="1">
    <location>
        <begin position="550"/>
        <end position="560"/>
    </location>
</feature>
<feature type="compositionally biased region" description="Low complexity" evidence="1">
    <location>
        <begin position="332"/>
        <end position="363"/>
    </location>
</feature>
<feature type="compositionally biased region" description="Polar residues" evidence="1">
    <location>
        <begin position="403"/>
        <end position="415"/>
    </location>
</feature>
<feature type="region of interest" description="Disordered" evidence="1">
    <location>
        <begin position="506"/>
        <end position="574"/>
    </location>
</feature>
<evidence type="ECO:0000313" key="2">
    <source>
        <dbReference type="EMBL" id="KJA19742.1"/>
    </source>
</evidence>
<dbReference type="EMBL" id="KN817574">
    <property type="protein sequence ID" value="KJA19742.1"/>
    <property type="molecule type" value="Genomic_DNA"/>
</dbReference>
<protein>
    <submittedName>
        <fullName evidence="2">Uncharacterized protein</fullName>
    </submittedName>
</protein>
<feature type="compositionally biased region" description="Basic and acidic residues" evidence="1">
    <location>
        <begin position="837"/>
        <end position="855"/>
    </location>
</feature>
<feature type="region of interest" description="Disordered" evidence="1">
    <location>
        <begin position="105"/>
        <end position="140"/>
    </location>
</feature>
<dbReference type="STRING" id="945553.A0A0D2KZ67"/>
<feature type="compositionally biased region" description="Polar residues" evidence="1">
    <location>
        <begin position="534"/>
        <end position="544"/>
    </location>
</feature>
<dbReference type="OrthoDB" id="2534923at2759"/>